<evidence type="ECO:0000313" key="3">
    <source>
        <dbReference type="EMBL" id="PIZ15757.1"/>
    </source>
</evidence>
<dbReference type="InterPro" id="IPR037522">
    <property type="entry name" value="HD_GYP_dom"/>
</dbReference>
<dbReference type="PANTHER" id="PTHR43155">
    <property type="entry name" value="CYCLIC DI-GMP PHOSPHODIESTERASE PA4108-RELATED"/>
    <property type="match status" value="1"/>
</dbReference>
<evidence type="ECO:0000259" key="2">
    <source>
        <dbReference type="PROSITE" id="PS51832"/>
    </source>
</evidence>
<dbReference type="PANTHER" id="PTHR43155:SF2">
    <property type="entry name" value="CYCLIC DI-GMP PHOSPHODIESTERASE PA4108"/>
    <property type="match status" value="1"/>
</dbReference>
<evidence type="ECO:0000313" key="4">
    <source>
        <dbReference type="Proteomes" id="UP000234145"/>
    </source>
</evidence>
<dbReference type="CDD" id="cd00077">
    <property type="entry name" value="HDc"/>
    <property type="match status" value="1"/>
</dbReference>
<evidence type="ECO:0000256" key="1">
    <source>
        <dbReference type="SAM" id="MobiDB-lite"/>
    </source>
</evidence>
<dbReference type="Pfam" id="PF13487">
    <property type="entry name" value="HD_5"/>
    <property type="match status" value="1"/>
</dbReference>
<name>A0A2H9PAV1_9BACT</name>
<gene>
    <name evidence="3" type="ORF">COY51_04455</name>
</gene>
<dbReference type="EMBL" id="PFMS01000072">
    <property type="protein sequence ID" value="PIZ15757.1"/>
    <property type="molecule type" value="Genomic_DNA"/>
</dbReference>
<accession>A0A2H9PAV1</accession>
<reference evidence="4" key="1">
    <citation type="submission" date="2017-09" db="EMBL/GenBank/DDBJ databases">
        <title>Depth-based differentiation of microbial function through sediment-hosted aquifers and enrichment of novel symbionts in the deep terrestrial subsurface.</title>
        <authorList>
            <person name="Probst A.J."/>
            <person name="Ladd B."/>
            <person name="Jarett J.K."/>
            <person name="Geller-Mcgrath D.E."/>
            <person name="Sieber C.M.K."/>
            <person name="Emerson J.B."/>
            <person name="Anantharaman K."/>
            <person name="Thomas B.C."/>
            <person name="Malmstrom R."/>
            <person name="Stieglmeier M."/>
            <person name="Klingl A."/>
            <person name="Woyke T."/>
            <person name="Ryan C.M."/>
            <person name="Banfield J.F."/>
        </authorList>
    </citation>
    <scope>NUCLEOTIDE SEQUENCE [LARGE SCALE GENOMIC DNA]</scope>
</reference>
<organism evidence="3 4">
    <name type="scientific">Candidatus Desantisbacteria bacterium CG_4_10_14_0_8_um_filter_39_17</name>
    <dbReference type="NCBI Taxonomy" id="1974542"/>
    <lineage>
        <taxon>Bacteria</taxon>
        <taxon>Candidatus Desantisiibacteriota</taxon>
    </lineage>
</organism>
<protein>
    <recommendedName>
        <fullName evidence="2">HD-GYP domain-containing protein</fullName>
    </recommendedName>
</protein>
<feature type="region of interest" description="Disordered" evidence="1">
    <location>
        <begin position="1"/>
        <end position="46"/>
    </location>
</feature>
<dbReference type="Proteomes" id="UP000234145">
    <property type="component" value="Unassembled WGS sequence"/>
</dbReference>
<dbReference type="PROSITE" id="PS51832">
    <property type="entry name" value="HD_GYP"/>
    <property type="match status" value="1"/>
</dbReference>
<dbReference type="AlphaFoldDB" id="A0A2H9PAV1"/>
<dbReference type="InterPro" id="IPR003607">
    <property type="entry name" value="HD/PDEase_dom"/>
</dbReference>
<dbReference type="SMART" id="SM00471">
    <property type="entry name" value="HDc"/>
    <property type="match status" value="1"/>
</dbReference>
<feature type="domain" description="HD-GYP" evidence="2">
    <location>
        <begin position="87"/>
        <end position="283"/>
    </location>
</feature>
<dbReference type="Gene3D" id="1.10.3210.10">
    <property type="entry name" value="Hypothetical protein af1432"/>
    <property type="match status" value="1"/>
</dbReference>
<feature type="compositionally biased region" description="Basic and acidic residues" evidence="1">
    <location>
        <begin position="27"/>
        <end position="40"/>
    </location>
</feature>
<dbReference type="SUPFAM" id="SSF109604">
    <property type="entry name" value="HD-domain/PDEase-like"/>
    <property type="match status" value="1"/>
</dbReference>
<comment type="caution">
    <text evidence="3">The sequence shown here is derived from an EMBL/GenBank/DDBJ whole genome shotgun (WGS) entry which is preliminary data.</text>
</comment>
<proteinExistence type="predicted"/>
<sequence>MRISDILKVKVPTPSKKEPSPTSPIEPAKHSISEEKKTEEVSPAVSGERQDIYQELTIFMENFWLRLEKGKSLEKEALQNISRKFVNAFIGNSALIAELNKPTPPDDYLPYHSVNVCLLSVALGAKLGYSRERLFDLAQTSLLHDIGMIKIPKNVFLKSSPLSKEDMEKIEEHPLHGRSILENIKGITHDILHGVHQSHERENGQGYPDGYKNGDIHDFAKIIGLSDTYEALTHDRVYRKAMCPYKAIREIIRKDGQFFHLSFLKVLIETITFYPIGCYVQLNTGEIGIVKKIYSEFPMRPVVQIIWDNDKKKLEAGKEVDLSKQLLTSIKKIFKKETVDKFSESQNKGGKGAF</sequence>